<evidence type="ECO:0000256" key="8">
    <source>
        <dbReference type="ARBA" id="ARBA00022786"/>
    </source>
</evidence>
<evidence type="ECO:0000256" key="1">
    <source>
        <dbReference type="ARBA" id="ARBA00000900"/>
    </source>
</evidence>
<dbReference type="Pfam" id="PF21362">
    <property type="entry name" value="Sina_RING"/>
    <property type="match status" value="1"/>
</dbReference>
<dbReference type="OrthoDB" id="597686at2759"/>
<evidence type="ECO:0000313" key="13">
    <source>
        <dbReference type="EnsemblPlants" id="TraesCS3A02G028500.1"/>
    </source>
</evidence>
<protein>
    <recommendedName>
        <fullName evidence="4">RING-type E3 ubiquitin transferase</fullName>
        <ecNumber evidence="4">2.3.2.27</ecNumber>
    </recommendedName>
</protein>
<comment type="catalytic activity">
    <reaction evidence="1">
        <text>S-ubiquitinyl-[E2 ubiquitin-conjugating enzyme]-L-cysteine + [acceptor protein]-L-lysine = [E2 ubiquitin-conjugating enzyme]-L-cysteine + N(6)-ubiquitinyl-[acceptor protein]-L-lysine.</text>
        <dbReference type="EC" id="2.3.2.27"/>
    </reaction>
</comment>
<dbReference type="PaxDb" id="4565-Traes_3AS_82679750F.2"/>
<dbReference type="EC" id="2.3.2.27" evidence="4"/>
<dbReference type="OMA" id="NKWAASH"/>
<dbReference type="InterPro" id="IPR013010">
    <property type="entry name" value="Znf_SIAH"/>
</dbReference>
<dbReference type="Gene3D" id="3.30.40.10">
    <property type="entry name" value="Zinc/RING finger domain, C3HC4 (zinc finger)"/>
    <property type="match status" value="1"/>
</dbReference>
<feature type="region of interest" description="Disordered" evidence="11">
    <location>
        <begin position="656"/>
        <end position="694"/>
    </location>
</feature>
<keyword evidence="5" id="KW-0808">Transferase</keyword>
<dbReference type="PROSITE" id="PS51081">
    <property type="entry name" value="ZF_SIAH"/>
    <property type="match status" value="1"/>
</dbReference>
<feature type="compositionally biased region" description="Polar residues" evidence="11">
    <location>
        <begin position="670"/>
        <end position="687"/>
    </location>
</feature>
<dbReference type="AlphaFoldDB" id="A0A3B6E9C5"/>
<keyword evidence="8" id="KW-0833">Ubl conjugation pathway</keyword>
<dbReference type="PANTHER" id="PTHR34835">
    <property type="entry name" value="OS07G0283600 PROTEIN-RELATED"/>
    <property type="match status" value="1"/>
</dbReference>
<dbReference type="GO" id="GO:0061630">
    <property type="term" value="F:ubiquitin protein ligase activity"/>
    <property type="evidence" value="ECO:0007669"/>
    <property type="project" value="UniProtKB-EC"/>
</dbReference>
<evidence type="ECO:0000256" key="7">
    <source>
        <dbReference type="ARBA" id="ARBA00022771"/>
    </source>
</evidence>
<feature type="region of interest" description="Disordered" evidence="11">
    <location>
        <begin position="745"/>
        <end position="775"/>
    </location>
</feature>
<gene>
    <name evidence="13" type="primary">LOC123059876</name>
</gene>
<dbReference type="GO" id="GO:0008270">
    <property type="term" value="F:zinc ion binding"/>
    <property type="evidence" value="ECO:0007669"/>
    <property type="project" value="UniProtKB-KW"/>
</dbReference>
<feature type="region of interest" description="Disordered" evidence="11">
    <location>
        <begin position="302"/>
        <end position="332"/>
    </location>
</feature>
<evidence type="ECO:0000256" key="10">
    <source>
        <dbReference type="PROSITE-ProRule" id="PRU00455"/>
    </source>
</evidence>
<proteinExistence type="inferred from homology"/>
<keyword evidence="9" id="KW-0862">Zinc</keyword>
<dbReference type="InterPro" id="IPR013083">
    <property type="entry name" value="Znf_RING/FYVE/PHD"/>
</dbReference>
<dbReference type="InterPro" id="IPR049548">
    <property type="entry name" value="Sina-like_RING"/>
</dbReference>
<dbReference type="Gramene" id="TraesLDM3A03G01316160.1">
    <property type="protein sequence ID" value="TraesLDM3A03G01316160.1"/>
    <property type="gene ID" value="TraesLDM3A03G01316160"/>
</dbReference>
<accession>A0A3B6E9C5</accession>
<dbReference type="Proteomes" id="UP000019116">
    <property type="component" value="Chromosome 3A"/>
</dbReference>
<dbReference type="EnsemblPlants" id="TraesCS3A02G028500.1">
    <property type="protein sequence ID" value="TraesCS3A02G028500.1"/>
    <property type="gene ID" value="TraesCS3A02G028500"/>
</dbReference>
<evidence type="ECO:0000259" key="12">
    <source>
        <dbReference type="PROSITE" id="PS51081"/>
    </source>
</evidence>
<reference evidence="13" key="2">
    <citation type="submission" date="2018-10" db="UniProtKB">
        <authorList>
            <consortium name="EnsemblPlants"/>
        </authorList>
    </citation>
    <scope>IDENTIFICATION</scope>
</reference>
<dbReference type="RefSeq" id="XP_044338344.1">
    <property type="nucleotide sequence ID" value="XM_044482409.1"/>
</dbReference>
<dbReference type="PANTHER" id="PTHR34835:SF82">
    <property type="entry name" value="OS01G0826651 PROTEIN"/>
    <property type="match status" value="1"/>
</dbReference>
<keyword evidence="7 10" id="KW-0863">Zinc-finger</keyword>
<dbReference type="GeneID" id="123059876"/>
<feature type="compositionally biased region" description="Polar residues" evidence="11">
    <location>
        <begin position="307"/>
        <end position="329"/>
    </location>
</feature>
<evidence type="ECO:0000256" key="6">
    <source>
        <dbReference type="ARBA" id="ARBA00022723"/>
    </source>
</evidence>
<feature type="compositionally biased region" description="Polar residues" evidence="11">
    <location>
        <begin position="1"/>
        <end position="13"/>
    </location>
</feature>
<reference evidence="13" key="1">
    <citation type="submission" date="2018-08" db="EMBL/GenBank/DDBJ databases">
        <authorList>
            <person name="Rossello M."/>
        </authorList>
    </citation>
    <scope>NUCLEOTIDE SEQUENCE [LARGE SCALE GENOMIC DNA]</scope>
    <source>
        <strain evidence="13">cv. Chinese Spring</strain>
    </source>
</reference>
<feature type="domain" description="SIAH-type" evidence="12">
    <location>
        <begin position="845"/>
        <end position="903"/>
    </location>
</feature>
<dbReference type="STRING" id="4565.A0A3B6E9C5"/>
<evidence type="ECO:0000256" key="5">
    <source>
        <dbReference type="ARBA" id="ARBA00022679"/>
    </source>
</evidence>
<keyword evidence="14" id="KW-1185">Reference proteome</keyword>
<evidence type="ECO:0000256" key="11">
    <source>
        <dbReference type="SAM" id="MobiDB-lite"/>
    </source>
</evidence>
<evidence type="ECO:0000256" key="9">
    <source>
        <dbReference type="ARBA" id="ARBA00022833"/>
    </source>
</evidence>
<dbReference type="Gramene" id="TraesLAC3A03G01257620.1">
    <property type="protein sequence ID" value="TraesLAC3A03G01257620.1"/>
    <property type="gene ID" value="TraesLAC3A03G01257620"/>
</dbReference>
<comment type="pathway">
    <text evidence="2">Protein modification; protein ubiquitination.</text>
</comment>
<name>A0A3B6E9C5_WHEAT</name>
<dbReference type="Gramene" id="TraesCS3A02G028500.1">
    <property type="protein sequence ID" value="TraesCS3A02G028500.1"/>
    <property type="gene ID" value="TraesCS3A02G028500"/>
</dbReference>
<keyword evidence="6" id="KW-0479">Metal-binding</keyword>
<evidence type="ECO:0000256" key="3">
    <source>
        <dbReference type="ARBA" id="ARBA00009119"/>
    </source>
</evidence>
<evidence type="ECO:0000256" key="2">
    <source>
        <dbReference type="ARBA" id="ARBA00004906"/>
    </source>
</evidence>
<evidence type="ECO:0000256" key="4">
    <source>
        <dbReference type="ARBA" id="ARBA00012483"/>
    </source>
</evidence>
<organism evidence="13">
    <name type="scientific">Triticum aestivum</name>
    <name type="common">Wheat</name>
    <dbReference type="NCBI Taxonomy" id="4565"/>
    <lineage>
        <taxon>Eukaryota</taxon>
        <taxon>Viridiplantae</taxon>
        <taxon>Streptophyta</taxon>
        <taxon>Embryophyta</taxon>
        <taxon>Tracheophyta</taxon>
        <taxon>Spermatophyta</taxon>
        <taxon>Magnoliopsida</taxon>
        <taxon>Liliopsida</taxon>
        <taxon>Poales</taxon>
        <taxon>Poaceae</taxon>
        <taxon>BOP clade</taxon>
        <taxon>Pooideae</taxon>
        <taxon>Triticodae</taxon>
        <taxon>Triticeae</taxon>
        <taxon>Triticinae</taxon>
        <taxon>Triticum</taxon>
    </lineage>
</organism>
<dbReference type="Gramene" id="TraesNOR3A03G01333000.1">
    <property type="protein sequence ID" value="TraesNOR3A03G01333000.1"/>
    <property type="gene ID" value="TraesNOR3A03G01333000"/>
</dbReference>
<feature type="compositionally biased region" description="Basic and acidic residues" evidence="11">
    <location>
        <begin position="747"/>
        <end position="760"/>
    </location>
</feature>
<feature type="region of interest" description="Disordered" evidence="11">
    <location>
        <begin position="350"/>
        <end position="397"/>
    </location>
</feature>
<dbReference type="Gramene" id="TraesCS3A03G0056900.1">
    <property type="protein sequence ID" value="TraesCS3A03G0056900.1.CDS"/>
    <property type="gene ID" value="TraesCS3A03G0056900"/>
</dbReference>
<feature type="region of interest" description="Disordered" evidence="11">
    <location>
        <begin position="1"/>
        <end position="38"/>
    </location>
</feature>
<sequence length="1032" mass="110952">MGSSPAARSNPSRTGKRGDAVGGGNPPSRSAKKSSALLPKGWSGTASYRCSPHLIPQIVGLLSEEQKGFVRKIGFGSLLSMADFEINKALTLWLVGRFSCETEALEFEGGVSIPVRPLVKSILGIPSGPIPVVQSPYSHFSSTKVRKAKELAEEMCGITEEEPFCTAFMMVILAIYLAPNTTMLVNRSLLGAAQKVGNLKQMDWCGFVADYLLKGLMEFKESDAPFVLLKGCVHILSVIFIDHVKHAEFQVPNGFPRLRVVSTAHNKWVASHPFGSLLVRRLEESVYAPVLNNGNGNIVEGGECADSDTNTDALANLPATDNDQNNQHPVSAGPASLSIVVALETSAQSAGTNHLHGAMGSNPAAHANPSSNGKQGSAMDGGSPPSRSAKRPRKSGSAVYRCSPRLIPQIVELLSEEQKGFVRKIGFGSLLSMADFEMNKALTLWLVGKFSCDTNALEFGGGLSIPVRPLVKSVLGIPSGPIQVVQGLHVDYGLFSQYCSVKFKNARKLAEEMCSITEEEPFCIAFMMTILAIYLAPNTTVLVNRSFLGAAQQVSSLKQMDWCGFVADYLFKGIREFKESDAPFGCLKGCVHILSVIFIDLVKHAAFEVPNRFPRLGFVTTEHNKWVASHPFGSLLVRRLEESVYAPVLNNGNGNIVEGGECADSDTDTDALSNQSATDNDQNNQHPVSPGPGSLLIVTGLETSARSAEHIIFPRSGEQLQSAGPSSEPYSAQIPNGLEVLAAAAESRNRDSPSTMEKHDRSAKRARVEPPNSGQMVRAGEATIRMDMSLFSCRVCSHPVKPPVFQCNVGHLACGRCLAELPDEQCQMCEHGGDFSRCPVMDDVVLSSTMKCSHEGCHIYVPYHELDDHQSTCPHGPCFCTETGCSFAGAPAALLGHLAALHSMPVHKVHYGSVHQLRVSEPRFLLHAEEDDSAFLLAVGVLGMATVASVVCLRAGAYPEPRYAVKLWANGPPLPSSAAGSILLDMQAVTSIARPGEVAVEELPSFLMVPPAYLVDCGAYKEVSLDVRIDRM</sequence>
<dbReference type="SUPFAM" id="SSF49599">
    <property type="entry name" value="TRAF domain-like"/>
    <property type="match status" value="1"/>
</dbReference>
<comment type="similarity">
    <text evidence="3">Belongs to the SINA (Seven in absentia) family.</text>
</comment>
<evidence type="ECO:0000313" key="14">
    <source>
        <dbReference type="Proteomes" id="UP000019116"/>
    </source>
</evidence>